<reference evidence="1" key="3">
    <citation type="submission" date="2025-09" db="UniProtKB">
        <authorList>
            <consortium name="Ensembl"/>
        </authorList>
    </citation>
    <scope>IDENTIFICATION</scope>
</reference>
<dbReference type="Proteomes" id="UP000008225">
    <property type="component" value="Chromosome 15"/>
</dbReference>
<organism evidence="1 2">
    <name type="scientific">Callithrix jacchus</name>
    <name type="common">White-tufted-ear marmoset</name>
    <name type="synonym">Simia Jacchus</name>
    <dbReference type="NCBI Taxonomy" id="9483"/>
    <lineage>
        <taxon>Eukaryota</taxon>
        <taxon>Metazoa</taxon>
        <taxon>Chordata</taxon>
        <taxon>Craniata</taxon>
        <taxon>Vertebrata</taxon>
        <taxon>Euteleostomi</taxon>
        <taxon>Mammalia</taxon>
        <taxon>Eutheria</taxon>
        <taxon>Euarchontoglires</taxon>
        <taxon>Primates</taxon>
        <taxon>Haplorrhini</taxon>
        <taxon>Platyrrhini</taxon>
        <taxon>Cebidae</taxon>
        <taxon>Callitrichinae</taxon>
        <taxon>Callithrix</taxon>
        <taxon>Callithrix</taxon>
    </lineage>
</organism>
<dbReference type="Ensembl" id="ENSCJAT00000137940.1">
    <property type="protein sequence ID" value="ENSCJAP00000084606.1"/>
    <property type="gene ID" value="ENSCJAG00000087338.1"/>
</dbReference>
<accession>A0A8I3X1R7</accession>
<reference evidence="1" key="2">
    <citation type="submission" date="2025-08" db="UniProtKB">
        <authorList>
            <consortium name="Ensembl"/>
        </authorList>
    </citation>
    <scope>IDENTIFICATION</scope>
</reference>
<evidence type="ECO:0000313" key="2">
    <source>
        <dbReference type="Proteomes" id="UP000008225"/>
    </source>
</evidence>
<sequence length="97" mass="10399">MESLSVARLECSGAILAHCNLYLPGSSDSPISASQVAGQAGVQWGNVGSLQPPPPRFKQFSCLSLPSSLDYRWVPPHLANLCVFNRDGVSPCWPGWS</sequence>
<name>A0A8I3X1R7_CALJA</name>
<keyword evidence="2" id="KW-1185">Reference proteome</keyword>
<evidence type="ECO:0000313" key="1">
    <source>
        <dbReference type="Ensembl" id="ENSCJAP00000084606.1"/>
    </source>
</evidence>
<dbReference type="PANTHER" id="PTHR46254">
    <property type="entry name" value="PROTEIN GVQW1-RELATED"/>
    <property type="match status" value="1"/>
</dbReference>
<reference evidence="1 2" key="1">
    <citation type="submission" date="2009-03" db="EMBL/GenBank/DDBJ databases">
        <authorList>
            <person name="Warren W."/>
            <person name="Ye L."/>
            <person name="Minx P."/>
            <person name="Worley K."/>
            <person name="Gibbs R."/>
            <person name="Wilson R.K."/>
        </authorList>
    </citation>
    <scope>NUCLEOTIDE SEQUENCE [LARGE SCALE GENOMIC DNA]</scope>
</reference>
<protein>
    <submittedName>
        <fullName evidence="1">Uncharacterized protein</fullName>
    </submittedName>
</protein>
<dbReference type="PANTHER" id="PTHR46254:SF6">
    <property type="entry name" value="HIGH MOBILITY GROUP AT-HOOK 2"/>
    <property type="match status" value="1"/>
</dbReference>
<proteinExistence type="predicted"/>
<dbReference type="AlphaFoldDB" id="A0A8I3X1R7"/>
<dbReference type="GeneTree" id="ENSGT01120000271815"/>